<protein>
    <submittedName>
        <fullName evidence="1">Uncharacterized protein</fullName>
    </submittedName>
</protein>
<evidence type="ECO:0000313" key="1">
    <source>
        <dbReference type="EMBL" id="MCD7465720.1"/>
    </source>
</evidence>
<dbReference type="EMBL" id="JACEIK010001072">
    <property type="protein sequence ID" value="MCD7465720.1"/>
    <property type="molecule type" value="Genomic_DNA"/>
</dbReference>
<feature type="non-terminal residue" evidence="1">
    <location>
        <position position="1"/>
    </location>
</feature>
<accession>A0ABS8T3Y5</accession>
<comment type="caution">
    <text evidence="1">The sequence shown here is derived from an EMBL/GenBank/DDBJ whole genome shotgun (WGS) entry which is preliminary data.</text>
</comment>
<gene>
    <name evidence="1" type="ORF">HAX54_001804</name>
</gene>
<keyword evidence="2" id="KW-1185">Reference proteome</keyword>
<organism evidence="1 2">
    <name type="scientific">Datura stramonium</name>
    <name type="common">Jimsonweed</name>
    <name type="synonym">Common thornapple</name>
    <dbReference type="NCBI Taxonomy" id="4076"/>
    <lineage>
        <taxon>Eukaryota</taxon>
        <taxon>Viridiplantae</taxon>
        <taxon>Streptophyta</taxon>
        <taxon>Embryophyta</taxon>
        <taxon>Tracheophyta</taxon>
        <taxon>Spermatophyta</taxon>
        <taxon>Magnoliopsida</taxon>
        <taxon>eudicotyledons</taxon>
        <taxon>Gunneridae</taxon>
        <taxon>Pentapetalae</taxon>
        <taxon>asterids</taxon>
        <taxon>lamiids</taxon>
        <taxon>Solanales</taxon>
        <taxon>Solanaceae</taxon>
        <taxon>Solanoideae</taxon>
        <taxon>Datureae</taxon>
        <taxon>Datura</taxon>
    </lineage>
</organism>
<feature type="non-terminal residue" evidence="1">
    <location>
        <position position="62"/>
    </location>
</feature>
<name>A0ABS8T3Y5_DATST</name>
<evidence type="ECO:0000313" key="2">
    <source>
        <dbReference type="Proteomes" id="UP000823775"/>
    </source>
</evidence>
<dbReference type="Proteomes" id="UP000823775">
    <property type="component" value="Unassembled WGS sequence"/>
</dbReference>
<proteinExistence type="predicted"/>
<reference evidence="1 2" key="1">
    <citation type="journal article" date="2021" name="BMC Genomics">
        <title>Datura genome reveals duplications of psychoactive alkaloid biosynthetic genes and high mutation rate following tissue culture.</title>
        <authorList>
            <person name="Rajewski A."/>
            <person name="Carter-House D."/>
            <person name="Stajich J."/>
            <person name="Litt A."/>
        </authorList>
    </citation>
    <scope>NUCLEOTIDE SEQUENCE [LARGE SCALE GENOMIC DNA]</scope>
    <source>
        <strain evidence="1">AR-01</strain>
    </source>
</reference>
<sequence length="62" mass="7389">KEDKYAPKNWIDEGFLTLEFPAIRYKLHELGVGYMFAEPEECNLTLMREFYATRTHHLEKAP</sequence>